<dbReference type="GeneID" id="85481266"/>
<organism evidence="1 2">
    <name type="scientific">Colletotrichum phormii</name>
    <dbReference type="NCBI Taxonomy" id="359342"/>
    <lineage>
        <taxon>Eukaryota</taxon>
        <taxon>Fungi</taxon>
        <taxon>Dikarya</taxon>
        <taxon>Ascomycota</taxon>
        <taxon>Pezizomycotina</taxon>
        <taxon>Sordariomycetes</taxon>
        <taxon>Hypocreomycetidae</taxon>
        <taxon>Glomerellales</taxon>
        <taxon>Glomerellaceae</taxon>
        <taxon>Colletotrichum</taxon>
        <taxon>Colletotrichum acutatum species complex</taxon>
    </lineage>
</organism>
<name>A0AAJ0A4V5_9PEZI</name>
<evidence type="ECO:0000313" key="1">
    <source>
        <dbReference type="EMBL" id="KAK1654640.1"/>
    </source>
</evidence>
<dbReference type="RefSeq" id="XP_060450684.1">
    <property type="nucleotide sequence ID" value="XM_060596404.1"/>
</dbReference>
<keyword evidence="2" id="KW-1185">Reference proteome</keyword>
<dbReference type="AlphaFoldDB" id="A0AAJ0A4V5"/>
<comment type="caution">
    <text evidence="1">The sequence shown here is derived from an EMBL/GenBank/DDBJ whole genome shotgun (WGS) entry which is preliminary data.</text>
</comment>
<dbReference type="Proteomes" id="UP001243989">
    <property type="component" value="Unassembled WGS sequence"/>
</dbReference>
<gene>
    <name evidence="1" type="ORF">BDP81DRAFT_86293</name>
</gene>
<accession>A0AAJ0A4V5</accession>
<dbReference type="EMBL" id="JAHMHQ010000002">
    <property type="protein sequence ID" value="KAK1654640.1"/>
    <property type="molecule type" value="Genomic_DNA"/>
</dbReference>
<sequence length="176" mass="20041">MNKPKEDCFWSHVPMVFPGLSARLLSTRWKNFRSQTSRNLQNVRRRPFAKLLRLPRPLKVSSTCDFVLFYDGFALRGGGGLLRRTGLHSPEFKRRELDVRARARVKHQMQPRFVSSLLVRCIVPPRGTYIGWSMLAFCLAYTLFAAESSRCSGVASVDVQGNKQVRDGLPGLHSTF</sequence>
<proteinExistence type="predicted"/>
<evidence type="ECO:0000313" key="2">
    <source>
        <dbReference type="Proteomes" id="UP001243989"/>
    </source>
</evidence>
<protein>
    <submittedName>
        <fullName evidence="1">Uncharacterized protein</fullName>
    </submittedName>
</protein>
<reference evidence="1" key="1">
    <citation type="submission" date="2021-06" db="EMBL/GenBank/DDBJ databases">
        <title>Comparative genomics, transcriptomics and evolutionary studies reveal genomic signatures of adaptation to plant cell wall in hemibiotrophic fungi.</title>
        <authorList>
            <consortium name="DOE Joint Genome Institute"/>
            <person name="Baroncelli R."/>
            <person name="Diaz J.F."/>
            <person name="Benocci T."/>
            <person name="Peng M."/>
            <person name="Battaglia E."/>
            <person name="Haridas S."/>
            <person name="Andreopoulos W."/>
            <person name="Labutti K."/>
            <person name="Pangilinan J."/>
            <person name="Floch G.L."/>
            <person name="Makela M.R."/>
            <person name="Henrissat B."/>
            <person name="Grigoriev I.V."/>
            <person name="Crouch J.A."/>
            <person name="De Vries R.P."/>
            <person name="Sukno S.A."/>
            <person name="Thon M.R."/>
        </authorList>
    </citation>
    <scope>NUCLEOTIDE SEQUENCE</scope>
    <source>
        <strain evidence="1">CBS 102054</strain>
    </source>
</reference>